<reference evidence="3" key="2">
    <citation type="submission" date="2010-04" db="EMBL/GenBank/DDBJ databases">
        <authorList>
            <person name="Buell R."/>
            <person name="Hamilton J."/>
            <person name="Hostetler J."/>
        </authorList>
    </citation>
    <scope>NUCLEOTIDE SEQUENCE [LARGE SCALE GENOMIC DNA]</scope>
    <source>
        <strain evidence="3">DAOM:BR144</strain>
    </source>
</reference>
<keyword evidence="3" id="KW-1185">Reference proteome</keyword>
<dbReference type="InParanoid" id="K3WWI3"/>
<dbReference type="Gene3D" id="3.40.50.1820">
    <property type="entry name" value="alpha/beta hydrolase"/>
    <property type="match status" value="1"/>
</dbReference>
<dbReference type="PANTHER" id="PTHR22538">
    <property type="entry name" value="CILIA- AND FLAGELLA-ASSOCIATED PROTEIN 74"/>
    <property type="match status" value="1"/>
</dbReference>
<reference evidence="2" key="3">
    <citation type="submission" date="2015-02" db="UniProtKB">
        <authorList>
            <consortium name="EnsemblProtists"/>
        </authorList>
    </citation>
    <scope>IDENTIFICATION</scope>
    <source>
        <strain evidence="2">DAOM BR144</strain>
    </source>
</reference>
<proteinExistence type="predicted"/>
<evidence type="ECO:0000313" key="2">
    <source>
        <dbReference type="EnsemblProtists" id="PYU1_T009331"/>
    </source>
</evidence>
<dbReference type="EnsemblProtists" id="PYU1_T009331">
    <property type="protein sequence ID" value="PYU1_T009331"/>
    <property type="gene ID" value="PYU1_G009313"/>
</dbReference>
<keyword evidence="1" id="KW-0812">Transmembrane</keyword>
<sequence>MKTVGMATGASKNEKVVVSNAAVTRRVLLLVASVVGVVSFALAMFGMHADPFQHETHRLLEEIKKSKGIHLTLTPKENSSFAPDNMLIHGFLFPNTNTTSGTLSFDGRISYVLAGEQYNFTLLNGRGYVTEENQATGKVIRHACLHSRNLPPMSQFADSLANARVIDDVASSNIECDDGKLIEFVFAGEPFVYCYKSKSTVTATSASVNFDTIHSQTMEANVQFLRTISDEFPSRNALQPPSDLNLATCEKLDVDASSSDDLATSLKKQVGAVVAATKRRTQDTFTFVVGDTRVSTYDSSECSCSGGMKACLFVHGLGKRGPAGVLDDFPEYWGEIKSKAKCCSSIKFMRMDTVNNAWYADTLPKQMCDAAVSLSKSSNKMQMTNIALIGHSMGNLIIAAAAMKNMCAIGPSSKWIALQGPVTGSKSSNVAVKECTTSGNILKKAAVEVLTLFNFCPVKTATRSLTFEQTSPTSGELNGLYEKAEATFQKYVTSSLCGVSPAGLASSKSAKYVLLGSISGHTTDENDGAVDFNSCRAGFPTSKYGDSWRNNKFYKASLNHADGSFREGDGMWGDDRKPIQWFNCQF</sequence>
<keyword evidence="1" id="KW-0472">Membrane</keyword>
<dbReference type="EMBL" id="GL376632">
    <property type="status" value="NOT_ANNOTATED_CDS"/>
    <property type="molecule type" value="Genomic_DNA"/>
</dbReference>
<feature type="transmembrane region" description="Helical" evidence="1">
    <location>
        <begin position="27"/>
        <end position="47"/>
    </location>
</feature>
<protein>
    <submittedName>
        <fullName evidence="2">Uncharacterized protein</fullName>
    </submittedName>
</protein>
<evidence type="ECO:0000256" key="1">
    <source>
        <dbReference type="SAM" id="Phobius"/>
    </source>
</evidence>
<dbReference type="AlphaFoldDB" id="K3WWI3"/>
<organism evidence="2 3">
    <name type="scientific">Globisporangium ultimum (strain ATCC 200006 / CBS 805.95 / DAOM BR144)</name>
    <name type="common">Pythium ultimum</name>
    <dbReference type="NCBI Taxonomy" id="431595"/>
    <lineage>
        <taxon>Eukaryota</taxon>
        <taxon>Sar</taxon>
        <taxon>Stramenopiles</taxon>
        <taxon>Oomycota</taxon>
        <taxon>Peronosporomycetes</taxon>
        <taxon>Pythiales</taxon>
        <taxon>Pythiaceae</taxon>
        <taxon>Globisporangium</taxon>
    </lineage>
</organism>
<name>K3WWI3_GLOUD</name>
<dbReference type="PANTHER" id="PTHR22538:SF1">
    <property type="entry name" value="VWFD DOMAIN-CONTAINING PROTEIN"/>
    <property type="match status" value="1"/>
</dbReference>
<accession>K3WWI3</accession>
<dbReference type="Proteomes" id="UP000019132">
    <property type="component" value="Unassembled WGS sequence"/>
</dbReference>
<dbReference type="VEuPathDB" id="FungiDB:PYU1_G009313"/>
<keyword evidence="1" id="KW-1133">Transmembrane helix</keyword>
<dbReference type="InterPro" id="IPR029058">
    <property type="entry name" value="AB_hydrolase_fold"/>
</dbReference>
<reference evidence="3" key="1">
    <citation type="journal article" date="2010" name="Genome Biol.">
        <title>Genome sequence of the necrotrophic plant pathogen Pythium ultimum reveals original pathogenicity mechanisms and effector repertoire.</title>
        <authorList>
            <person name="Levesque C.A."/>
            <person name="Brouwer H."/>
            <person name="Cano L."/>
            <person name="Hamilton J.P."/>
            <person name="Holt C."/>
            <person name="Huitema E."/>
            <person name="Raffaele S."/>
            <person name="Robideau G.P."/>
            <person name="Thines M."/>
            <person name="Win J."/>
            <person name="Zerillo M.M."/>
            <person name="Beakes G.W."/>
            <person name="Boore J.L."/>
            <person name="Busam D."/>
            <person name="Dumas B."/>
            <person name="Ferriera S."/>
            <person name="Fuerstenberg S.I."/>
            <person name="Gachon C.M."/>
            <person name="Gaulin E."/>
            <person name="Govers F."/>
            <person name="Grenville-Briggs L."/>
            <person name="Horner N."/>
            <person name="Hostetler J."/>
            <person name="Jiang R.H."/>
            <person name="Johnson J."/>
            <person name="Krajaejun T."/>
            <person name="Lin H."/>
            <person name="Meijer H.J."/>
            <person name="Moore B."/>
            <person name="Morris P."/>
            <person name="Phuntmart V."/>
            <person name="Puiu D."/>
            <person name="Shetty J."/>
            <person name="Stajich J.E."/>
            <person name="Tripathy S."/>
            <person name="Wawra S."/>
            <person name="van West P."/>
            <person name="Whitty B.R."/>
            <person name="Coutinho P.M."/>
            <person name="Henrissat B."/>
            <person name="Martin F."/>
            <person name="Thomas P.D."/>
            <person name="Tyler B.M."/>
            <person name="De Vries R.P."/>
            <person name="Kamoun S."/>
            <person name="Yandell M."/>
            <person name="Tisserat N."/>
            <person name="Buell C.R."/>
        </authorList>
    </citation>
    <scope>NUCLEOTIDE SEQUENCE</scope>
    <source>
        <strain evidence="3">DAOM:BR144</strain>
    </source>
</reference>
<dbReference type="HOGENOM" id="CLU_028087_0_1_1"/>
<dbReference type="eggNOG" id="ENOG502S48E">
    <property type="taxonomic scope" value="Eukaryota"/>
</dbReference>
<evidence type="ECO:0000313" key="3">
    <source>
        <dbReference type="Proteomes" id="UP000019132"/>
    </source>
</evidence>
<dbReference type="OMA" id="SNSHACI"/>